<dbReference type="PANTHER" id="PTHR41677:SF1">
    <property type="entry name" value="FE2OG DIOXYGENASE DOMAIN-CONTAINING PROTEIN"/>
    <property type="match status" value="1"/>
</dbReference>
<feature type="region of interest" description="Disordered" evidence="1">
    <location>
        <begin position="127"/>
        <end position="149"/>
    </location>
</feature>
<dbReference type="PANTHER" id="PTHR41677">
    <property type="entry name" value="YALI0B19030P"/>
    <property type="match status" value="1"/>
</dbReference>
<protein>
    <recommendedName>
        <fullName evidence="4">Fe2OG dioxygenase domain-containing protein</fullName>
    </recommendedName>
</protein>
<reference evidence="2" key="1">
    <citation type="journal article" date="2020" name="Stud. Mycol.">
        <title>101 Dothideomycetes genomes: a test case for predicting lifestyles and emergence of pathogens.</title>
        <authorList>
            <person name="Haridas S."/>
            <person name="Albert R."/>
            <person name="Binder M."/>
            <person name="Bloem J."/>
            <person name="Labutti K."/>
            <person name="Salamov A."/>
            <person name="Andreopoulos B."/>
            <person name="Baker S."/>
            <person name="Barry K."/>
            <person name="Bills G."/>
            <person name="Bluhm B."/>
            <person name="Cannon C."/>
            <person name="Castanera R."/>
            <person name="Culley D."/>
            <person name="Daum C."/>
            <person name="Ezra D."/>
            <person name="Gonzalez J."/>
            <person name="Henrissat B."/>
            <person name="Kuo A."/>
            <person name="Liang C."/>
            <person name="Lipzen A."/>
            <person name="Lutzoni F."/>
            <person name="Magnuson J."/>
            <person name="Mondo S."/>
            <person name="Nolan M."/>
            <person name="Ohm R."/>
            <person name="Pangilinan J."/>
            <person name="Park H.-J."/>
            <person name="Ramirez L."/>
            <person name="Alfaro M."/>
            <person name="Sun H."/>
            <person name="Tritt A."/>
            <person name="Yoshinaga Y."/>
            <person name="Zwiers L.-H."/>
            <person name="Turgeon B."/>
            <person name="Goodwin S."/>
            <person name="Spatafora J."/>
            <person name="Crous P."/>
            <person name="Grigoriev I."/>
        </authorList>
    </citation>
    <scope>NUCLEOTIDE SEQUENCE</scope>
    <source>
        <strain evidence="2">CBS 122367</strain>
    </source>
</reference>
<evidence type="ECO:0000313" key="3">
    <source>
        <dbReference type="Proteomes" id="UP000799291"/>
    </source>
</evidence>
<dbReference type="EMBL" id="MU005580">
    <property type="protein sequence ID" value="KAF2684712.1"/>
    <property type="molecule type" value="Genomic_DNA"/>
</dbReference>
<evidence type="ECO:0000256" key="1">
    <source>
        <dbReference type="SAM" id="MobiDB-lite"/>
    </source>
</evidence>
<dbReference type="Proteomes" id="UP000799291">
    <property type="component" value="Unassembled WGS sequence"/>
</dbReference>
<accession>A0A6G1J2H2</accession>
<feature type="compositionally biased region" description="Basic and acidic residues" evidence="1">
    <location>
        <begin position="130"/>
        <end position="149"/>
    </location>
</feature>
<evidence type="ECO:0000313" key="2">
    <source>
        <dbReference type="EMBL" id="KAF2684712.1"/>
    </source>
</evidence>
<dbReference type="OrthoDB" id="10256055at2759"/>
<organism evidence="2 3">
    <name type="scientific">Lentithecium fluviatile CBS 122367</name>
    <dbReference type="NCBI Taxonomy" id="1168545"/>
    <lineage>
        <taxon>Eukaryota</taxon>
        <taxon>Fungi</taxon>
        <taxon>Dikarya</taxon>
        <taxon>Ascomycota</taxon>
        <taxon>Pezizomycotina</taxon>
        <taxon>Dothideomycetes</taxon>
        <taxon>Pleosporomycetidae</taxon>
        <taxon>Pleosporales</taxon>
        <taxon>Massarineae</taxon>
        <taxon>Lentitheciaceae</taxon>
        <taxon>Lentithecium</taxon>
    </lineage>
</organism>
<dbReference type="AlphaFoldDB" id="A0A6G1J2H2"/>
<name>A0A6G1J2H2_9PLEO</name>
<sequence length="351" mass="39648">MPGVNKFDPRKHLSYAPPKKVLKMTDLGYAEDTGVSPVAVSHPFQLFTEEAVDLMRTEIFKKEVQEECTFGSNLAPCVLRGYAKKHAPFTYEAWNHPDTLALISHIAGVGLVPVMDYEIAHVNCQTKTESQAKEERERSQLEDEGRRGCQENRADKPIVGWHTDSYPFVCVLMMSDCEGMIGGETALRTADGQYIKVRGPAKGCAVILQGRYIAHQAMRALGTRERITAVTSFRPNDPFLRDDSELRTVRPVSDLSELYHGFAEYRLEMMGARIKREREKLAADRRDGKKFDTLAHKTFLRGAITFVEQTNGEIFQQDKVEKGIIDELNLADPEIESERVEPVQSPHVLYS</sequence>
<gene>
    <name evidence="2" type="ORF">K458DRAFT_302044</name>
</gene>
<keyword evidence="3" id="KW-1185">Reference proteome</keyword>
<proteinExistence type="predicted"/>
<evidence type="ECO:0008006" key="4">
    <source>
        <dbReference type="Google" id="ProtNLM"/>
    </source>
</evidence>